<keyword evidence="5" id="KW-1185">Reference proteome</keyword>
<dbReference type="InterPro" id="IPR052340">
    <property type="entry name" value="RNase_Y/CdgJ"/>
</dbReference>
<dbReference type="EMBL" id="AP024485">
    <property type="protein sequence ID" value="BCS89817.1"/>
    <property type="molecule type" value="Genomic_DNA"/>
</dbReference>
<dbReference type="RefSeq" id="WP_229591773.1">
    <property type="nucleotide sequence ID" value="NZ_AP024485.1"/>
</dbReference>
<evidence type="ECO:0000313" key="4">
    <source>
        <dbReference type="EMBL" id="BCS89817.1"/>
    </source>
</evidence>
<organism evidence="4 5">
    <name type="scientific">Pseudodesulfovibrio sediminis</name>
    <dbReference type="NCBI Taxonomy" id="2810563"/>
    <lineage>
        <taxon>Bacteria</taxon>
        <taxon>Pseudomonadati</taxon>
        <taxon>Thermodesulfobacteriota</taxon>
        <taxon>Desulfovibrionia</taxon>
        <taxon>Desulfovibrionales</taxon>
        <taxon>Desulfovibrionaceae</taxon>
    </lineage>
</organism>
<dbReference type="NCBIfam" id="TIGR00277">
    <property type="entry name" value="HDIG"/>
    <property type="match status" value="1"/>
</dbReference>
<dbReference type="InterPro" id="IPR011006">
    <property type="entry name" value="CheY-like_superfamily"/>
</dbReference>
<dbReference type="Pfam" id="PF00072">
    <property type="entry name" value="Response_reg"/>
    <property type="match status" value="1"/>
</dbReference>
<dbReference type="Gene3D" id="3.40.50.2300">
    <property type="match status" value="1"/>
</dbReference>
<dbReference type="Pfam" id="PF08668">
    <property type="entry name" value="HDOD"/>
    <property type="match status" value="1"/>
</dbReference>
<dbReference type="PIRSF" id="PIRSF036883">
    <property type="entry name" value="RR_HD-GYP_mod"/>
    <property type="match status" value="1"/>
</dbReference>
<dbReference type="InterPro" id="IPR003607">
    <property type="entry name" value="HD/PDEase_dom"/>
</dbReference>
<accession>A0ABN6EU23</accession>
<gene>
    <name evidence="4" type="ORF">PSDVSF_30590</name>
</gene>
<dbReference type="CDD" id="cd17569">
    <property type="entry name" value="REC_HupR-like"/>
    <property type="match status" value="1"/>
</dbReference>
<dbReference type="PROSITE" id="PS51833">
    <property type="entry name" value="HDOD"/>
    <property type="match status" value="1"/>
</dbReference>
<feature type="modified residue" description="4-aspartylphosphate" evidence="1">
    <location>
        <position position="57"/>
    </location>
</feature>
<dbReference type="SUPFAM" id="SSF109604">
    <property type="entry name" value="HD-domain/PDEase-like"/>
    <property type="match status" value="1"/>
</dbReference>
<sequence>MSDNPHILFVDDEANVLAALKRMLRCKRDEWEMSFVGSGELAMEQLRRSHFDVVVSDIRMPGMDGAELLSKVRDEFPGIIRIALSGQVDINEVLRSIRAVHQYISKPCESAFLIEKIEGTLLSKNVLVDQNLLNVITEIEALPVIPQVFKDIEDEMRKPEPSIEVIAEFVSKDVGLVAKILKLINSPYFGLTAHVDSVQKAITMLGLNTLKSLVISTYLFMLYDEKLFPDFSLAKLWEHSFRVSHIAQMLAECDGASRDVASQCRIAGMLHDIGKLILVFSFPDKYAEIFERVQTNGGPLYAVEMDVLGTTHAETGAYLLGLWGISNSVVHAISHHNEYTELNDSVAMYLYVANIIDHQTFVLNENYNRISFTPKIGSRELVKERLTTWLQYLDEHWDGMAGCDNRSEELIAAMLW</sequence>
<evidence type="ECO:0000313" key="5">
    <source>
        <dbReference type="Proteomes" id="UP001053296"/>
    </source>
</evidence>
<evidence type="ECO:0000259" key="2">
    <source>
        <dbReference type="PROSITE" id="PS50110"/>
    </source>
</evidence>
<dbReference type="SMART" id="SM00471">
    <property type="entry name" value="HDc"/>
    <property type="match status" value="1"/>
</dbReference>
<dbReference type="CDD" id="cd00077">
    <property type="entry name" value="HDc"/>
    <property type="match status" value="1"/>
</dbReference>
<dbReference type="SUPFAM" id="SSF52172">
    <property type="entry name" value="CheY-like"/>
    <property type="match status" value="1"/>
</dbReference>
<dbReference type="InterPro" id="IPR006675">
    <property type="entry name" value="HDIG_dom"/>
</dbReference>
<evidence type="ECO:0000256" key="1">
    <source>
        <dbReference type="PROSITE-ProRule" id="PRU00169"/>
    </source>
</evidence>
<dbReference type="InterPro" id="IPR013976">
    <property type="entry name" value="HDOD"/>
</dbReference>
<dbReference type="PANTHER" id="PTHR33525">
    <property type="match status" value="1"/>
</dbReference>
<dbReference type="InterPro" id="IPR001789">
    <property type="entry name" value="Sig_transdc_resp-reg_receiver"/>
</dbReference>
<reference evidence="4" key="1">
    <citation type="journal article" date="2022" name="Arch. Microbiol.">
        <title>Pseudodesulfovibrio sediminis sp. nov., a mesophilic and neutrophilic sulfate-reducing bacterium isolated from sediment of a brackish lake.</title>
        <authorList>
            <person name="Takahashi A."/>
            <person name="Kojima H."/>
            <person name="Watanabe M."/>
            <person name="Fukui M."/>
        </authorList>
    </citation>
    <scope>NUCLEOTIDE SEQUENCE</scope>
    <source>
        <strain evidence="4">SF6</strain>
    </source>
</reference>
<feature type="domain" description="Response regulatory" evidence="2">
    <location>
        <begin position="6"/>
        <end position="121"/>
    </location>
</feature>
<dbReference type="PROSITE" id="PS50110">
    <property type="entry name" value="RESPONSE_REGULATORY"/>
    <property type="match status" value="1"/>
</dbReference>
<dbReference type="Gene3D" id="1.10.3210.10">
    <property type="entry name" value="Hypothetical protein af1432"/>
    <property type="match status" value="1"/>
</dbReference>
<keyword evidence="1" id="KW-0597">Phosphoprotein</keyword>
<evidence type="ECO:0000259" key="3">
    <source>
        <dbReference type="PROSITE" id="PS51833"/>
    </source>
</evidence>
<dbReference type="PANTHER" id="PTHR33525:SF3">
    <property type="entry name" value="RIBONUCLEASE Y"/>
    <property type="match status" value="1"/>
</dbReference>
<dbReference type="InterPro" id="IPR014626">
    <property type="entry name" value="Sig_transdc_resp-reg_put"/>
</dbReference>
<proteinExistence type="predicted"/>
<name>A0ABN6EU23_9BACT</name>
<feature type="domain" description="HDOD" evidence="3">
    <location>
        <begin position="142"/>
        <end position="339"/>
    </location>
</feature>
<dbReference type="Proteomes" id="UP001053296">
    <property type="component" value="Chromosome"/>
</dbReference>
<protein>
    <submittedName>
        <fullName evidence="4">Two-component system response regulator</fullName>
    </submittedName>
</protein>
<dbReference type="SMART" id="SM00448">
    <property type="entry name" value="REC"/>
    <property type="match status" value="1"/>
</dbReference>